<dbReference type="SUPFAM" id="SSF51735">
    <property type="entry name" value="NAD(P)-binding Rossmann-fold domains"/>
    <property type="match status" value="1"/>
</dbReference>
<dbReference type="eggNOG" id="KOG1502">
    <property type="taxonomic scope" value="Eukaryota"/>
</dbReference>
<protein>
    <recommendedName>
        <fullName evidence="3">NAD-dependent epimerase/dehydratase domain-containing protein</fullName>
    </recommendedName>
</protein>
<dbReference type="Proteomes" id="UP000002866">
    <property type="component" value="Chromosome 3"/>
</dbReference>
<dbReference type="HOGENOM" id="CLU_007383_9_2_1"/>
<dbReference type="CDD" id="cd05227">
    <property type="entry name" value="AR_SDR_e"/>
    <property type="match status" value="1"/>
</dbReference>
<dbReference type="OrthoDB" id="2735536at2759"/>
<dbReference type="InterPro" id="IPR001509">
    <property type="entry name" value="Epimerase_deHydtase"/>
</dbReference>
<dbReference type="FunFam" id="3.40.50.720:FF:000191">
    <property type="entry name" value="Methylglyoxal reductase (NADPH-dependent)"/>
    <property type="match status" value="1"/>
</dbReference>
<dbReference type="STRING" id="1071380.I2H0E3"/>
<evidence type="ECO:0000313" key="4">
    <source>
        <dbReference type="EMBL" id="CCH59845.1"/>
    </source>
</evidence>
<dbReference type="Pfam" id="PF01370">
    <property type="entry name" value="Epimerase"/>
    <property type="match status" value="1"/>
</dbReference>
<comment type="similarity">
    <text evidence="2">Belongs to the NAD(P)-dependent epimerase/dehydratase family. Dihydroflavonol-4-reductase subfamily.</text>
</comment>
<dbReference type="Gene3D" id="3.40.50.720">
    <property type="entry name" value="NAD(P)-binding Rossmann-like Domain"/>
    <property type="match status" value="1"/>
</dbReference>
<gene>
    <name evidence="4" type="primary">TBLA0C00280</name>
    <name evidence="4" type="ORF">TBLA_0C00280</name>
</gene>
<dbReference type="PANTHER" id="PTHR10366:SF844">
    <property type="entry name" value="NADPH-DEPENDENT METHYLGLYOXAL REDUCTASE GRE2"/>
    <property type="match status" value="1"/>
</dbReference>
<dbReference type="InterPro" id="IPR036291">
    <property type="entry name" value="NAD(P)-bd_dom_sf"/>
</dbReference>
<evidence type="ECO:0000256" key="1">
    <source>
        <dbReference type="ARBA" id="ARBA00023002"/>
    </source>
</evidence>
<dbReference type="RefSeq" id="XP_004179364.1">
    <property type="nucleotide sequence ID" value="XM_004179316.1"/>
</dbReference>
<proteinExistence type="inferred from homology"/>
<name>I2H0E3_HENB6</name>
<reference evidence="4 5" key="1">
    <citation type="journal article" date="2011" name="Proc. Natl. Acad. Sci. U.S.A.">
        <title>Evolutionary erosion of yeast sex chromosomes by mating-type switching accidents.</title>
        <authorList>
            <person name="Gordon J.L."/>
            <person name="Armisen D."/>
            <person name="Proux-Wera E."/>
            <person name="Oheigeartaigh S.S."/>
            <person name="Byrne K.P."/>
            <person name="Wolfe K.H."/>
        </authorList>
    </citation>
    <scope>NUCLEOTIDE SEQUENCE [LARGE SCALE GENOMIC DNA]</scope>
    <source>
        <strain evidence="5">ATCC 34711 / CBS 6284 / DSM 70876 / NBRC 10599 / NRRL Y-10934 / UCD 77-7</strain>
    </source>
</reference>
<dbReference type="EMBL" id="HE806318">
    <property type="protein sequence ID" value="CCH59845.1"/>
    <property type="molecule type" value="Genomic_DNA"/>
</dbReference>
<dbReference type="InParanoid" id="I2H0E3"/>
<dbReference type="GeneID" id="14494922"/>
<evidence type="ECO:0000256" key="2">
    <source>
        <dbReference type="ARBA" id="ARBA00023445"/>
    </source>
</evidence>
<dbReference type="FunCoup" id="I2H0E3">
    <property type="interactions" value="245"/>
</dbReference>
<evidence type="ECO:0000259" key="3">
    <source>
        <dbReference type="Pfam" id="PF01370"/>
    </source>
</evidence>
<dbReference type="InterPro" id="IPR050425">
    <property type="entry name" value="NAD(P)_dehydrat-like"/>
</dbReference>
<dbReference type="PANTHER" id="PTHR10366">
    <property type="entry name" value="NAD DEPENDENT EPIMERASE/DEHYDRATASE"/>
    <property type="match status" value="1"/>
</dbReference>
<dbReference type="AlphaFoldDB" id="I2H0E3"/>
<dbReference type="OMA" id="KPECTGQ"/>
<feature type="domain" description="NAD-dependent epimerase/dehydratase" evidence="3">
    <location>
        <begin position="3"/>
        <end position="259"/>
    </location>
</feature>
<organism evidence="4 5">
    <name type="scientific">Henningerozyma blattae (strain ATCC 34711 / CBS 6284 / DSM 70876 / NBRC 10599 / NRRL Y-10934 / UCD 77-7)</name>
    <name type="common">Yeast</name>
    <name type="synonym">Tetrapisispora blattae</name>
    <dbReference type="NCBI Taxonomy" id="1071380"/>
    <lineage>
        <taxon>Eukaryota</taxon>
        <taxon>Fungi</taxon>
        <taxon>Dikarya</taxon>
        <taxon>Ascomycota</taxon>
        <taxon>Saccharomycotina</taxon>
        <taxon>Saccharomycetes</taxon>
        <taxon>Saccharomycetales</taxon>
        <taxon>Saccharomycetaceae</taxon>
        <taxon>Henningerozyma</taxon>
    </lineage>
</organism>
<sequence>MSVLVSGATGFIAQHVVDCLLKENYKVIGTARSQEKADDLKKQFNNSNLSMEVVPDISDLSAFDHVFQKHAKDIKFVLHTASPFYFNTTDYEKDLLIPAKNGTVGILESIKKYAPQTVERVVITSSFAAIFDAELPANKNTIYTEKDWSPATWETSQKNAVIAYCGSKKIAEKAAWDFLDRNKNIVKFKLSIVNPVYVFGPQVSSSKVTNTLNTSCEVINAVLKSKPTDSSGKDVMGYFIDVRDVAKAHLAAFQREDTIGKRLFMSNSPFSSQTICNIIHEGFPQYDGEIPPFEEDSKLLANEVPYVCNNRATKELLGWEFISLKKCVDDTVTQIANVKS</sequence>
<dbReference type="KEGG" id="tbl:TBLA_0C00280"/>
<keyword evidence="1" id="KW-0560">Oxidoreductase</keyword>
<evidence type="ECO:0000313" key="5">
    <source>
        <dbReference type="Proteomes" id="UP000002866"/>
    </source>
</evidence>
<dbReference type="GO" id="GO:0016616">
    <property type="term" value="F:oxidoreductase activity, acting on the CH-OH group of donors, NAD or NADP as acceptor"/>
    <property type="evidence" value="ECO:0007669"/>
    <property type="project" value="TreeGrafter"/>
</dbReference>
<accession>I2H0E3</accession>
<keyword evidence="5" id="KW-1185">Reference proteome</keyword>